<protein>
    <recommendedName>
        <fullName evidence="2">PH domain-containing protein</fullName>
    </recommendedName>
</protein>
<evidence type="ECO:0000313" key="3">
    <source>
        <dbReference type="EMBL" id="KAF3860115.1"/>
    </source>
</evidence>
<comment type="caution">
    <text evidence="3">The sequence shown here is derived from an EMBL/GenBank/DDBJ whole genome shotgun (WGS) entry which is preliminary data.</text>
</comment>
<feature type="domain" description="PH" evidence="2">
    <location>
        <begin position="141"/>
        <end position="243"/>
    </location>
</feature>
<proteinExistence type="predicted"/>
<dbReference type="Gene3D" id="2.30.29.30">
    <property type="entry name" value="Pleckstrin-homology domain (PH domain)/Phosphotyrosine-binding domain (PTB)"/>
    <property type="match status" value="2"/>
</dbReference>
<dbReference type="InterPro" id="IPR001849">
    <property type="entry name" value="PH_domain"/>
</dbReference>
<dbReference type="PANTHER" id="PTHR46026">
    <property type="entry name" value="RHO-TYPE GUANINE NUCLEOTIDE EXCHANGE FACTOR, ISOFORM F"/>
    <property type="match status" value="1"/>
</dbReference>
<reference evidence="3 4" key="1">
    <citation type="submission" date="2020-03" db="EMBL/GenBank/DDBJ databases">
        <title>Dissostichus mawsoni Genome sequencing and assembly.</title>
        <authorList>
            <person name="Park H."/>
        </authorList>
    </citation>
    <scope>NUCLEOTIDE SEQUENCE [LARGE SCALE GENOMIC DNA]</scope>
    <source>
        <strain evidence="3">DM0001</strain>
        <tissue evidence="3">Muscle</tissue>
    </source>
</reference>
<dbReference type="PROSITE" id="PS50003">
    <property type="entry name" value="PH_DOMAIN"/>
    <property type="match status" value="1"/>
</dbReference>
<keyword evidence="4" id="KW-1185">Reference proteome</keyword>
<dbReference type="GO" id="GO:0005737">
    <property type="term" value="C:cytoplasm"/>
    <property type="evidence" value="ECO:0007669"/>
    <property type="project" value="TreeGrafter"/>
</dbReference>
<dbReference type="InterPro" id="IPR011993">
    <property type="entry name" value="PH-like_dom_sf"/>
</dbReference>
<feature type="region of interest" description="Disordered" evidence="1">
    <location>
        <begin position="80"/>
        <end position="100"/>
    </location>
</feature>
<dbReference type="OrthoDB" id="8746253at2759"/>
<dbReference type="SUPFAM" id="SSF50729">
    <property type="entry name" value="PH domain-like"/>
    <property type="match status" value="2"/>
</dbReference>
<evidence type="ECO:0000259" key="2">
    <source>
        <dbReference type="PROSITE" id="PS50003"/>
    </source>
</evidence>
<evidence type="ECO:0000256" key="1">
    <source>
        <dbReference type="SAM" id="MobiDB-lite"/>
    </source>
</evidence>
<evidence type="ECO:0000313" key="4">
    <source>
        <dbReference type="Proteomes" id="UP000518266"/>
    </source>
</evidence>
<gene>
    <name evidence="3" type="ORF">F7725_000370</name>
</gene>
<dbReference type="PANTHER" id="PTHR46026:SF1">
    <property type="entry name" value="RHO-TYPE GUANINE NUCLEOTIDE EXCHANGE FACTOR, ISOFORM F"/>
    <property type="match status" value="1"/>
</dbReference>
<dbReference type="AlphaFoldDB" id="A0A7J5ZE85"/>
<organism evidence="3 4">
    <name type="scientific">Dissostichus mawsoni</name>
    <name type="common">Antarctic cod</name>
    <dbReference type="NCBI Taxonomy" id="36200"/>
    <lineage>
        <taxon>Eukaryota</taxon>
        <taxon>Metazoa</taxon>
        <taxon>Chordata</taxon>
        <taxon>Craniata</taxon>
        <taxon>Vertebrata</taxon>
        <taxon>Euteleostomi</taxon>
        <taxon>Actinopterygii</taxon>
        <taxon>Neopterygii</taxon>
        <taxon>Teleostei</taxon>
        <taxon>Neoteleostei</taxon>
        <taxon>Acanthomorphata</taxon>
        <taxon>Eupercaria</taxon>
        <taxon>Perciformes</taxon>
        <taxon>Notothenioidei</taxon>
        <taxon>Nototheniidae</taxon>
        <taxon>Dissostichus</taxon>
    </lineage>
</organism>
<feature type="compositionally biased region" description="Pro residues" evidence="1">
    <location>
        <begin position="83"/>
        <end position="98"/>
    </location>
</feature>
<dbReference type="GO" id="GO:0005085">
    <property type="term" value="F:guanyl-nucleotide exchange factor activity"/>
    <property type="evidence" value="ECO:0007669"/>
    <property type="project" value="TreeGrafter"/>
</dbReference>
<dbReference type="Pfam" id="PF00169">
    <property type="entry name" value="PH"/>
    <property type="match status" value="1"/>
</dbReference>
<name>A0A7J5ZE85_DISMA</name>
<dbReference type="Proteomes" id="UP000518266">
    <property type="component" value="Unassembled WGS sequence"/>
</dbReference>
<accession>A0A7J5ZE85</accession>
<feature type="region of interest" description="Disordered" evidence="1">
    <location>
        <begin position="371"/>
        <end position="409"/>
    </location>
</feature>
<dbReference type="EMBL" id="JAAKFY010000002">
    <property type="protein sequence ID" value="KAF3860115.1"/>
    <property type="molecule type" value="Genomic_DNA"/>
</dbReference>
<dbReference type="SMART" id="SM00233">
    <property type="entry name" value="PH"/>
    <property type="match status" value="2"/>
</dbReference>
<sequence length="409" mass="46662">MGCCSVTQSNTGVDEVGPDEIELLELSGDNLGKTQNPENSQAGTDWLLFTKHELELGDAALMLWNLGETRLQLSVRNIREEQQPPPLKLPPPPPPPCNPSTRHLEKEVVLWGRSREELTHRIHSSQPIREWEGQPAHMYGEIIHSSLVSLYNSYTQKTSEHFLVLFSFHLLILSLDHSRQDFIYEGILPLSGLSLEAVSLDHDASHSPHMFEISGPMVDSKVFICASAAEQQKWMQHIEDRRHKSMAQPMSPSHCALSYLWEGSSIQHMGQPGYISIVHIINSLRQGLQERLMVLFPQDVLLLSVDNKRLNIRYEGRLPRQSIRAVERSALPGRLEFELIGELVEPLQVSCTCYEDYRNWMFQLQQPDRKSHVAMSQAPPPIMPKLQRSRKESQEPMITADQRHINSRS</sequence>